<keyword evidence="2" id="KW-1185">Reference proteome</keyword>
<dbReference type="InterPro" id="IPR027575">
    <property type="entry name" value="LD_lanti_pre"/>
</dbReference>
<organism evidence="1 2">
    <name type="scientific">Streptomyces broussonetiae</name>
    <dbReference type="NCBI Taxonomy" id="2686304"/>
    <lineage>
        <taxon>Bacteria</taxon>
        <taxon>Bacillati</taxon>
        <taxon>Actinomycetota</taxon>
        <taxon>Actinomycetes</taxon>
        <taxon>Kitasatosporales</taxon>
        <taxon>Streptomycetaceae</taxon>
        <taxon>Streptomyces</taxon>
    </lineage>
</organism>
<evidence type="ECO:0000313" key="2">
    <source>
        <dbReference type="Proteomes" id="UP001585080"/>
    </source>
</evidence>
<dbReference type="EMBL" id="JAYMRP010000023">
    <property type="protein sequence ID" value="MFB8775802.1"/>
    <property type="molecule type" value="Genomic_DNA"/>
</dbReference>
<name>A0ABV5EG60_9ACTN</name>
<sequence length="61" mass="6370">MTIQLERPVKPATPSAEPADLTDFELDITIVEGGPSADQLIRMTDDGCNSTCATACTSCPA</sequence>
<gene>
    <name evidence="1" type="ORF">VSS16_24190</name>
</gene>
<protein>
    <submittedName>
        <fullName evidence="1">FxLD family lanthipeptide</fullName>
    </submittedName>
</protein>
<proteinExistence type="predicted"/>
<dbReference type="NCBIfam" id="TIGR04363">
    <property type="entry name" value="LD_lanti_pre"/>
    <property type="match status" value="1"/>
</dbReference>
<comment type="caution">
    <text evidence="1">The sequence shown here is derived from an EMBL/GenBank/DDBJ whole genome shotgun (WGS) entry which is preliminary data.</text>
</comment>
<dbReference type="RefSeq" id="WP_376734382.1">
    <property type="nucleotide sequence ID" value="NZ_JAYMRP010000023.1"/>
</dbReference>
<evidence type="ECO:0000313" key="1">
    <source>
        <dbReference type="EMBL" id="MFB8775802.1"/>
    </source>
</evidence>
<accession>A0ABV5EG60</accession>
<dbReference type="Proteomes" id="UP001585080">
    <property type="component" value="Unassembled WGS sequence"/>
</dbReference>
<reference evidence="1 2" key="1">
    <citation type="submission" date="2024-01" db="EMBL/GenBank/DDBJ databases">
        <title>Genome mining of biosynthetic gene clusters to explore secondary metabolites of Streptomyces sp.</title>
        <authorList>
            <person name="Baig A."/>
            <person name="Ajitkumar Shintre N."/>
            <person name="Kumar H."/>
            <person name="Anbarasu A."/>
            <person name="Ramaiah S."/>
        </authorList>
    </citation>
    <scope>NUCLEOTIDE SEQUENCE [LARGE SCALE GENOMIC DNA]</scope>
    <source>
        <strain evidence="1 2">A57</strain>
    </source>
</reference>